<gene>
    <name evidence="2" type="ORF">IW245_002409</name>
</gene>
<dbReference type="EMBL" id="JADOUF010000001">
    <property type="protein sequence ID" value="MBG6136215.1"/>
    <property type="molecule type" value="Genomic_DNA"/>
</dbReference>
<evidence type="ECO:0008006" key="4">
    <source>
        <dbReference type="Google" id="ProtNLM"/>
    </source>
</evidence>
<comment type="caution">
    <text evidence="2">The sequence shown here is derived from an EMBL/GenBank/DDBJ whole genome shotgun (WGS) entry which is preliminary data.</text>
</comment>
<dbReference type="Proteomes" id="UP000622552">
    <property type="component" value="Unassembled WGS sequence"/>
</dbReference>
<dbReference type="SUPFAM" id="SSF53300">
    <property type="entry name" value="vWA-like"/>
    <property type="match status" value="1"/>
</dbReference>
<evidence type="ECO:0000313" key="2">
    <source>
        <dbReference type="EMBL" id="MBG6136215.1"/>
    </source>
</evidence>
<evidence type="ECO:0000256" key="1">
    <source>
        <dbReference type="SAM" id="MobiDB-lite"/>
    </source>
</evidence>
<keyword evidence="3" id="KW-1185">Reference proteome</keyword>
<accession>A0A8J7KFI1</accession>
<dbReference type="CDD" id="cd00198">
    <property type="entry name" value="vWFA"/>
    <property type="match status" value="1"/>
</dbReference>
<dbReference type="RefSeq" id="WP_197003220.1">
    <property type="nucleotide sequence ID" value="NZ_BONS01000039.1"/>
</dbReference>
<organism evidence="2 3">
    <name type="scientific">Longispora fulva</name>
    <dbReference type="NCBI Taxonomy" id="619741"/>
    <lineage>
        <taxon>Bacteria</taxon>
        <taxon>Bacillati</taxon>
        <taxon>Actinomycetota</taxon>
        <taxon>Actinomycetes</taxon>
        <taxon>Micromonosporales</taxon>
        <taxon>Micromonosporaceae</taxon>
        <taxon>Longispora</taxon>
    </lineage>
</organism>
<feature type="region of interest" description="Disordered" evidence="1">
    <location>
        <begin position="277"/>
        <end position="316"/>
    </location>
</feature>
<dbReference type="InterPro" id="IPR036465">
    <property type="entry name" value="vWFA_dom_sf"/>
</dbReference>
<sequence>MPAWQALSDAWTTQVADLAERPDLTVLVTPGAGHGSPACYTPADATIEINADHITLDPATIDPTDDASRQLYPVGWGLLVHEAAHARHSHWGFGDPSNPMATRAAVMLDEARIEAQHLRRRPADRPFLHAVTTKLITAEITADDNVWTAAAAAALLLARADATVLDHTEVRGVRKSIENILGRRRLKRLETIWRRALRTRDDDTAAMMEWGHRWVRTLGLHPSIPFPLPSGGGSLVAAVGALLDAIADQLAADTGQALAARAAAARAAMRDAELQRRAEAEQAGNTVFGSPTAGIWARAPQGHTRPATEAERSSARQLSRALKAAAYREPVTTRVTSPTPPGRLNARAAMSGHVQRQLGQNPTTEPWSHNQRRTVPQPPLLVAIALDVSRSMAGFLRPAASTAWILSQAVSHVPDGASALVTFGSYVTAITHPGKPSADVREVPLERSTTGFCTTIDALDHKLGLSRRDHAARLLVIISDGYLPHSDIPTGQAQLDRLARSGCGLLWIGPVNSAPLTGTEVLLLDDATHAGPAIAAAATKALSSRN</sequence>
<protein>
    <recommendedName>
        <fullName evidence="4">VWA domain-containing protein</fullName>
    </recommendedName>
</protein>
<evidence type="ECO:0000313" key="3">
    <source>
        <dbReference type="Proteomes" id="UP000622552"/>
    </source>
</evidence>
<dbReference type="AlphaFoldDB" id="A0A8J7KFI1"/>
<name>A0A8J7KFI1_9ACTN</name>
<proteinExistence type="predicted"/>
<reference evidence="2" key="1">
    <citation type="submission" date="2020-11" db="EMBL/GenBank/DDBJ databases">
        <title>Sequencing the genomes of 1000 actinobacteria strains.</title>
        <authorList>
            <person name="Klenk H.-P."/>
        </authorList>
    </citation>
    <scope>NUCLEOTIDE SEQUENCE</scope>
    <source>
        <strain evidence="2">DSM 45356</strain>
    </source>
</reference>